<dbReference type="RefSeq" id="WP_008241311.1">
    <property type="nucleotide sequence ID" value="NZ_AJJU01000037.1"/>
</dbReference>
<protein>
    <submittedName>
        <fullName evidence="2">Alkaline phosphatase</fullName>
    </submittedName>
</protein>
<dbReference type="OrthoDB" id="9763616at2"/>
<sequence length="345" mass="39038">MIKQLAALTVLLITTQSCVTKAVSNKEVFVNKADEALIAFGSCNMQNRINPLWDDVLNVKPAVWIWGGDNIYSDTDDMNRLKADYQQQLNQKGYAELVQNVPIMGTWDDHDYGLNDGGIEFHAKQGSQQLFLDFIGVPQEDVRRKQEGVYHAETLQFKKGSVKIIVLDTRYFRTELTPSEVKGKRFQPNTYGQGSMLGDAQWKWLELELKKSKADFNLIVSSVQILSAEHGFETWGNMPHEVDKLKALIVDSKAKGVILLSGDRHISEFSKTTVSGLEYPLIDFTSSGLTHTYESYSGESNRYRVGEVINSKSFGVLRFDFKDRLVHMEMIGDGGLVLQEFKQTY</sequence>
<gene>
    <name evidence="2" type="ORF">W5A_12821</name>
</gene>
<organism evidence="2 3">
    <name type="scientific">Imtechella halotolerans K1</name>
    <dbReference type="NCBI Taxonomy" id="946077"/>
    <lineage>
        <taxon>Bacteria</taxon>
        <taxon>Pseudomonadati</taxon>
        <taxon>Bacteroidota</taxon>
        <taxon>Flavobacteriia</taxon>
        <taxon>Flavobacteriales</taxon>
        <taxon>Flavobacteriaceae</taxon>
        <taxon>Imtechella</taxon>
    </lineage>
</organism>
<reference evidence="2 3" key="1">
    <citation type="journal article" date="2012" name="J. Bacteriol.">
        <title>Genome Sequence of the Halotolerant Bacterium Imtechella halotolerans K1T.</title>
        <authorList>
            <person name="Kumar S."/>
            <person name="Vikram S."/>
            <person name="Subramanian S."/>
            <person name="Raghava G.P."/>
            <person name="Pinnaka A.K."/>
        </authorList>
    </citation>
    <scope>NUCLEOTIDE SEQUENCE [LARGE SCALE GENOMIC DNA]</scope>
    <source>
        <strain evidence="2 3">K1</strain>
    </source>
</reference>
<dbReference type="PANTHER" id="PTHR33987:SF1">
    <property type="entry name" value="CALCINEURIN-LIKE METALLO-PHOSPHOESTERASE SUPERFAMILY PROTEIN"/>
    <property type="match status" value="1"/>
</dbReference>
<evidence type="ECO:0000313" key="3">
    <source>
        <dbReference type="Proteomes" id="UP000005938"/>
    </source>
</evidence>
<dbReference type="SUPFAM" id="SSF56300">
    <property type="entry name" value="Metallo-dependent phosphatases"/>
    <property type="match status" value="1"/>
</dbReference>
<dbReference type="eggNOG" id="COG3540">
    <property type="taxonomic scope" value="Bacteria"/>
</dbReference>
<dbReference type="Proteomes" id="UP000005938">
    <property type="component" value="Unassembled WGS sequence"/>
</dbReference>
<dbReference type="InterPro" id="IPR029052">
    <property type="entry name" value="Metallo-depent_PP-like"/>
</dbReference>
<dbReference type="PATRIC" id="fig|946077.3.peg.2591"/>
<dbReference type="InterPro" id="IPR018946">
    <property type="entry name" value="PhoD-like_MPP"/>
</dbReference>
<keyword evidence="3" id="KW-1185">Reference proteome</keyword>
<accession>I0W7M4</accession>
<evidence type="ECO:0000259" key="1">
    <source>
        <dbReference type="Pfam" id="PF09423"/>
    </source>
</evidence>
<dbReference type="STRING" id="946077.W5A_12821"/>
<name>I0W7M4_9FLAO</name>
<dbReference type="AlphaFoldDB" id="I0W7M4"/>
<feature type="domain" description="PhoD-like phosphatase metallophosphatase" evidence="1">
    <location>
        <begin position="81"/>
        <end position="272"/>
    </location>
</feature>
<dbReference type="PROSITE" id="PS51257">
    <property type="entry name" value="PROKAR_LIPOPROTEIN"/>
    <property type="match status" value="1"/>
</dbReference>
<dbReference type="EMBL" id="AJJU01000037">
    <property type="protein sequence ID" value="EID72390.1"/>
    <property type="molecule type" value="Genomic_DNA"/>
</dbReference>
<proteinExistence type="predicted"/>
<dbReference type="PANTHER" id="PTHR33987">
    <property type="entry name" value="CALCINEURIN-LIKE METALLO-PHOSPHOESTERASE SUPERFAMILY PROTEIN"/>
    <property type="match status" value="1"/>
</dbReference>
<dbReference type="InterPro" id="IPR038607">
    <property type="entry name" value="PhoD-like_sf"/>
</dbReference>
<comment type="caution">
    <text evidence="2">The sequence shown here is derived from an EMBL/GenBank/DDBJ whole genome shotgun (WGS) entry which is preliminary data.</text>
</comment>
<evidence type="ECO:0000313" key="2">
    <source>
        <dbReference type="EMBL" id="EID72390.1"/>
    </source>
</evidence>
<dbReference type="CDD" id="cd07389">
    <property type="entry name" value="MPP_PhoD"/>
    <property type="match status" value="1"/>
</dbReference>
<dbReference type="Pfam" id="PF09423">
    <property type="entry name" value="PhoD"/>
    <property type="match status" value="1"/>
</dbReference>
<dbReference type="Gene3D" id="3.60.21.70">
    <property type="entry name" value="PhoD-like phosphatase"/>
    <property type="match status" value="1"/>
</dbReference>